<keyword evidence="2" id="KW-1133">Transmembrane helix</keyword>
<evidence type="ECO:0000313" key="3">
    <source>
        <dbReference type="EMBL" id="KAJ4413043.1"/>
    </source>
</evidence>
<feature type="compositionally biased region" description="Basic residues" evidence="1">
    <location>
        <begin position="186"/>
        <end position="196"/>
    </location>
</feature>
<comment type="caution">
    <text evidence="3">The sequence shown here is derived from an EMBL/GenBank/DDBJ whole genome shotgun (WGS) entry which is preliminary data.</text>
</comment>
<keyword evidence="2" id="KW-0812">Transmembrane</keyword>
<name>A0A9W8ZP31_9PLEO</name>
<dbReference type="AlphaFoldDB" id="A0A9W8ZP31"/>
<dbReference type="EMBL" id="JAPEVA010000001">
    <property type="protein sequence ID" value="KAJ4413043.1"/>
    <property type="molecule type" value="Genomic_DNA"/>
</dbReference>
<keyword evidence="2" id="KW-0472">Membrane</keyword>
<evidence type="ECO:0000313" key="4">
    <source>
        <dbReference type="Proteomes" id="UP001140510"/>
    </source>
</evidence>
<keyword evidence="4" id="KW-1185">Reference proteome</keyword>
<feature type="region of interest" description="Disordered" evidence="1">
    <location>
        <begin position="173"/>
        <end position="196"/>
    </location>
</feature>
<evidence type="ECO:0000256" key="2">
    <source>
        <dbReference type="SAM" id="Phobius"/>
    </source>
</evidence>
<feature type="transmembrane region" description="Helical" evidence="2">
    <location>
        <begin position="53"/>
        <end position="72"/>
    </location>
</feature>
<sequence length="196" mass="22055">MLDDLPAKEELNVSLADTEVTRLQRTILRYKRTPAFQHWVMVFIWQFPSMTMAYSWVTFLAALTVHVCDPLIRRSPWSDKNKTAIVYLVIGFLGLATYVFTAIFVYVSEKDLEHHVTGAKNNRTPGAYINASGTPPVLPPIGRASANSKASVSFEVFSEDGFVEVDIERQAVTQTSKSAQSDAPKNRKKPRMILFN</sequence>
<protein>
    <submittedName>
        <fullName evidence="3">Uncharacterized protein</fullName>
    </submittedName>
</protein>
<reference evidence="3" key="1">
    <citation type="submission" date="2022-10" db="EMBL/GenBank/DDBJ databases">
        <title>Tapping the CABI collections for fungal endophytes: first genome assemblies for Collariella, Neodidymelliopsis, Ascochyta clinopodiicola, Didymella pomorum, Didymosphaeria variabile, Neocosmospora piperis and Neocucurbitaria cava.</title>
        <authorList>
            <person name="Hill R."/>
        </authorList>
    </citation>
    <scope>NUCLEOTIDE SEQUENCE</scope>
    <source>
        <strain evidence="3">IMI 355091</strain>
    </source>
</reference>
<dbReference type="Proteomes" id="UP001140510">
    <property type="component" value="Unassembled WGS sequence"/>
</dbReference>
<proteinExistence type="predicted"/>
<gene>
    <name evidence="3" type="ORF">N0V91_000017</name>
</gene>
<feature type="compositionally biased region" description="Polar residues" evidence="1">
    <location>
        <begin position="173"/>
        <end position="183"/>
    </location>
</feature>
<dbReference type="OrthoDB" id="630895at2759"/>
<feature type="transmembrane region" description="Helical" evidence="2">
    <location>
        <begin position="84"/>
        <end position="107"/>
    </location>
</feature>
<organism evidence="3 4">
    <name type="scientific">Didymella pomorum</name>
    <dbReference type="NCBI Taxonomy" id="749634"/>
    <lineage>
        <taxon>Eukaryota</taxon>
        <taxon>Fungi</taxon>
        <taxon>Dikarya</taxon>
        <taxon>Ascomycota</taxon>
        <taxon>Pezizomycotina</taxon>
        <taxon>Dothideomycetes</taxon>
        <taxon>Pleosporomycetidae</taxon>
        <taxon>Pleosporales</taxon>
        <taxon>Pleosporineae</taxon>
        <taxon>Didymellaceae</taxon>
        <taxon>Didymella</taxon>
    </lineage>
</organism>
<evidence type="ECO:0000256" key="1">
    <source>
        <dbReference type="SAM" id="MobiDB-lite"/>
    </source>
</evidence>
<accession>A0A9W8ZP31</accession>